<evidence type="ECO:0000313" key="4">
    <source>
        <dbReference type="Proteomes" id="UP000318199"/>
    </source>
</evidence>
<dbReference type="InterPro" id="IPR029058">
    <property type="entry name" value="AB_hydrolase_fold"/>
</dbReference>
<dbReference type="SUPFAM" id="SSF53474">
    <property type="entry name" value="alpha/beta-Hydrolases"/>
    <property type="match status" value="1"/>
</dbReference>
<dbReference type="RefSeq" id="WP_145894775.1">
    <property type="nucleotide sequence ID" value="NZ_VOBQ01000015.1"/>
</dbReference>
<dbReference type="InterPro" id="IPR050228">
    <property type="entry name" value="Carboxylesterase_BioH"/>
</dbReference>
<dbReference type="PANTHER" id="PTHR43194">
    <property type="entry name" value="HYDROLASE ALPHA/BETA FOLD FAMILY"/>
    <property type="match status" value="1"/>
</dbReference>
<protein>
    <submittedName>
        <fullName evidence="3">Alpha/beta fold hydrolase</fullName>
    </submittedName>
</protein>
<feature type="signal peptide" evidence="1">
    <location>
        <begin position="1"/>
        <end position="31"/>
    </location>
</feature>
<reference evidence="3 4" key="1">
    <citation type="submission" date="2019-07" db="EMBL/GenBank/DDBJ databases">
        <title>Caenimonas sedimenti sp. nov., isolated from activated sludge.</title>
        <authorList>
            <person name="Xu J."/>
        </authorList>
    </citation>
    <scope>NUCLEOTIDE SEQUENCE [LARGE SCALE GENOMIC DNA]</scope>
    <source>
        <strain evidence="3 4">HX-9-20</strain>
    </source>
</reference>
<evidence type="ECO:0000313" key="3">
    <source>
        <dbReference type="EMBL" id="TWO69517.1"/>
    </source>
</evidence>
<keyword evidence="4" id="KW-1185">Reference proteome</keyword>
<dbReference type="Gene3D" id="3.40.50.1820">
    <property type="entry name" value="alpha/beta hydrolase"/>
    <property type="match status" value="1"/>
</dbReference>
<comment type="caution">
    <text evidence="3">The sequence shown here is derived from an EMBL/GenBank/DDBJ whole genome shotgun (WGS) entry which is preliminary data.</text>
</comment>
<keyword evidence="1" id="KW-0732">Signal</keyword>
<dbReference type="EMBL" id="VOBQ01000015">
    <property type="protein sequence ID" value="TWO69517.1"/>
    <property type="molecule type" value="Genomic_DNA"/>
</dbReference>
<dbReference type="Proteomes" id="UP000318199">
    <property type="component" value="Unassembled WGS sequence"/>
</dbReference>
<dbReference type="GO" id="GO:0016787">
    <property type="term" value="F:hydrolase activity"/>
    <property type="evidence" value="ECO:0007669"/>
    <property type="project" value="UniProtKB-KW"/>
</dbReference>
<feature type="domain" description="Serine aminopeptidase S33" evidence="2">
    <location>
        <begin position="79"/>
        <end position="193"/>
    </location>
</feature>
<gene>
    <name evidence="3" type="ORF">FN976_19730</name>
</gene>
<dbReference type="Pfam" id="PF12146">
    <property type="entry name" value="Hydrolase_4"/>
    <property type="match status" value="1"/>
</dbReference>
<sequence>MKAAVIVTSCIAALLVLAFAAAIAFGGPAKAAPLASVNAPFAKVDFSAVPPARRFQARDGASLAWLHYPATGTQAPNGRRVVLVHGSSGRGQSMHMLAQGLAQAGFSVASLDMRGHGDSGPRGHAAYIGQLEDDVEDFMKAVPHAGPSTLVGFSSGGGFALRMAGGSRQQLFDRYVLLAPFLRHDAPTNKPGNDHWAAVGLPRMIALTMLDRFGIRAWGDLPVLNFALDEAASRFLTPSYSFTLASAFGPGDDYRASVRNARGDVRLVAGSADELFDAPRYAEVLAAAGRTVPVTLVPGVNHIGLTLEPAAVAAVVRACH</sequence>
<evidence type="ECO:0000256" key="1">
    <source>
        <dbReference type="SAM" id="SignalP"/>
    </source>
</evidence>
<dbReference type="PANTHER" id="PTHR43194:SF2">
    <property type="entry name" value="PEROXISOMAL MEMBRANE PROTEIN LPX1"/>
    <property type="match status" value="1"/>
</dbReference>
<organism evidence="3 4">
    <name type="scientific">Caenimonas sedimenti</name>
    <dbReference type="NCBI Taxonomy" id="2596921"/>
    <lineage>
        <taxon>Bacteria</taxon>
        <taxon>Pseudomonadati</taxon>
        <taxon>Pseudomonadota</taxon>
        <taxon>Betaproteobacteria</taxon>
        <taxon>Burkholderiales</taxon>
        <taxon>Comamonadaceae</taxon>
        <taxon>Caenimonas</taxon>
    </lineage>
</organism>
<dbReference type="AlphaFoldDB" id="A0A562ZM73"/>
<keyword evidence="3" id="KW-0378">Hydrolase</keyword>
<dbReference type="InterPro" id="IPR022742">
    <property type="entry name" value="Hydrolase_4"/>
</dbReference>
<name>A0A562ZM73_9BURK</name>
<accession>A0A562ZM73</accession>
<evidence type="ECO:0000259" key="2">
    <source>
        <dbReference type="Pfam" id="PF12146"/>
    </source>
</evidence>
<feature type="chain" id="PRO_5021951376" evidence="1">
    <location>
        <begin position="32"/>
        <end position="320"/>
    </location>
</feature>
<dbReference type="OrthoDB" id="9808398at2"/>
<proteinExistence type="predicted"/>